<dbReference type="Pfam" id="PF00990">
    <property type="entry name" value="GGDEF"/>
    <property type="match status" value="1"/>
</dbReference>
<feature type="domain" description="GGDEF" evidence="3">
    <location>
        <begin position="262"/>
        <end position="400"/>
    </location>
</feature>
<feature type="transmembrane region" description="Helical" evidence="1">
    <location>
        <begin position="100"/>
        <end position="123"/>
    </location>
</feature>
<feature type="domain" description="EAL" evidence="2">
    <location>
        <begin position="409"/>
        <end position="658"/>
    </location>
</feature>
<dbReference type="InterPro" id="IPR043128">
    <property type="entry name" value="Rev_trsase/Diguanyl_cyclase"/>
</dbReference>
<dbReference type="Gene3D" id="3.30.70.270">
    <property type="match status" value="1"/>
</dbReference>
<dbReference type="Gene3D" id="3.20.20.450">
    <property type="entry name" value="EAL domain"/>
    <property type="match status" value="1"/>
</dbReference>
<sequence>MVRDEEELRKRVETALSQRRWGWANTILYREFEESNEFEDRKSVRIGMRAAVACFLLFGCFDLWLFPDVGVYGVLTRISVGLLFLVAVEWQVAHDCSMRVVNATCASSLAVAALCWLMVVGYTSHQTNFAQFMIFGTVFVVSSSLFFRIRFSMGATSSTFITLMFAAAAVYADIEFSFKVILVAFFFSFLGLALYLSWQLAAERYVTFLNATRAQLNEAAVQEKSLQLARIANTDHLTGLKNRRAIVEEYDVFREGWLRAGKSIGVLLIDVDHFKAYNDHYGHQSGDRCLVDVGHALQAAALGAGGVLGRYGGEEFIAFAHVADGEALYRFAESLRKAVEALALPHSKRRDSTGVVTVSIGASITRTDANSHLDRMCSEADNALYTAKANGRNGTHVFDAQASLTDNEDRNLAVILEQAVERDHLSLVYQPIIDVERGSVHAVETLMRLRGADGVPIPPSIFIPVAERTGAIIQLGRWAIRTACAEILVAGVANKVSVNVSAVQLREASFPLFVAGVLSEMKLSPSSLALEITEGFDISSDSKMLQTVSALQRIGVEIWLDDFGTGYAGLSWLQAVEFTLVKIDQRFLQSCETEEGAKFLQDILHLVRNRGLSVVLEGVETSEQMAFLRKVNVPLAQGYYLGRPAPVGGAQSRGSARFEAG</sequence>
<dbReference type="SMART" id="SM00267">
    <property type="entry name" value="GGDEF"/>
    <property type="match status" value="1"/>
</dbReference>
<keyword evidence="1" id="KW-1133">Transmembrane helix</keyword>
<keyword evidence="5" id="KW-1185">Reference proteome</keyword>
<feature type="transmembrane region" description="Helical" evidence="1">
    <location>
        <begin position="129"/>
        <end position="147"/>
    </location>
</feature>
<dbReference type="Pfam" id="PF00563">
    <property type="entry name" value="EAL"/>
    <property type="match status" value="1"/>
</dbReference>
<dbReference type="PROSITE" id="PS50887">
    <property type="entry name" value="GGDEF"/>
    <property type="match status" value="1"/>
</dbReference>
<dbReference type="CDD" id="cd01948">
    <property type="entry name" value="EAL"/>
    <property type="match status" value="1"/>
</dbReference>
<dbReference type="RefSeq" id="WP_268883343.1">
    <property type="nucleotide sequence ID" value="NZ_CP114029.1"/>
</dbReference>
<name>A0ABY7C7M3_9HYPH</name>
<dbReference type="PROSITE" id="PS50883">
    <property type="entry name" value="EAL"/>
    <property type="match status" value="1"/>
</dbReference>
<dbReference type="InterPro" id="IPR001633">
    <property type="entry name" value="EAL_dom"/>
</dbReference>
<dbReference type="InterPro" id="IPR000160">
    <property type="entry name" value="GGDEF_dom"/>
</dbReference>
<evidence type="ECO:0000259" key="3">
    <source>
        <dbReference type="PROSITE" id="PS50887"/>
    </source>
</evidence>
<dbReference type="PANTHER" id="PTHR33121:SF70">
    <property type="entry name" value="SIGNALING PROTEIN YKOW"/>
    <property type="match status" value="1"/>
</dbReference>
<feature type="transmembrane region" description="Helical" evidence="1">
    <location>
        <begin position="46"/>
        <end position="65"/>
    </location>
</feature>
<dbReference type="Proteomes" id="UP001164020">
    <property type="component" value="Chromosome"/>
</dbReference>
<organism evidence="4 5">
    <name type="scientific">Jiella pelagia</name>
    <dbReference type="NCBI Taxonomy" id="2986949"/>
    <lineage>
        <taxon>Bacteria</taxon>
        <taxon>Pseudomonadati</taxon>
        <taxon>Pseudomonadota</taxon>
        <taxon>Alphaproteobacteria</taxon>
        <taxon>Hyphomicrobiales</taxon>
        <taxon>Aurantimonadaceae</taxon>
        <taxon>Jiella</taxon>
    </lineage>
</organism>
<dbReference type="NCBIfam" id="TIGR00254">
    <property type="entry name" value="GGDEF"/>
    <property type="match status" value="1"/>
</dbReference>
<keyword evidence="1" id="KW-0472">Membrane</keyword>
<proteinExistence type="predicted"/>
<evidence type="ECO:0000256" key="1">
    <source>
        <dbReference type="SAM" id="Phobius"/>
    </source>
</evidence>
<dbReference type="CDD" id="cd01949">
    <property type="entry name" value="GGDEF"/>
    <property type="match status" value="1"/>
</dbReference>
<dbReference type="SMART" id="SM00052">
    <property type="entry name" value="EAL"/>
    <property type="match status" value="1"/>
</dbReference>
<dbReference type="SUPFAM" id="SSF55073">
    <property type="entry name" value="Nucleotide cyclase"/>
    <property type="match status" value="1"/>
</dbReference>
<evidence type="ECO:0000313" key="5">
    <source>
        <dbReference type="Proteomes" id="UP001164020"/>
    </source>
</evidence>
<protein>
    <submittedName>
        <fullName evidence="4">Bifunctional diguanylate cyclase/phosphodiesterase</fullName>
    </submittedName>
</protein>
<dbReference type="InterPro" id="IPR035919">
    <property type="entry name" value="EAL_sf"/>
</dbReference>
<keyword evidence="1" id="KW-0812">Transmembrane</keyword>
<dbReference type="EMBL" id="CP114029">
    <property type="protein sequence ID" value="WAP70810.1"/>
    <property type="molecule type" value="Genomic_DNA"/>
</dbReference>
<dbReference type="InterPro" id="IPR050706">
    <property type="entry name" value="Cyclic-di-GMP_PDE-like"/>
</dbReference>
<dbReference type="InterPro" id="IPR029787">
    <property type="entry name" value="Nucleotide_cyclase"/>
</dbReference>
<evidence type="ECO:0000313" key="4">
    <source>
        <dbReference type="EMBL" id="WAP70810.1"/>
    </source>
</evidence>
<dbReference type="SUPFAM" id="SSF141868">
    <property type="entry name" value="EAL domain-like"/>
    <property type="match status" value="1"/>
</dbReference>
<feature type="transmembrane region" description="Helical" evidence="1">
    <location>
        <begin position="178"/>
        <end position="198"/>
    </location>
</feature>
<accession>A0ABY7C7M3</accession>
<gene>
    <name evidence="4" type="ORF">OH818_12885</name>
</gene>
<evidence type="ECO:0000259" key="2">
    <source>
        <dbReference type="PROSITE" id="PS50883"/>
    </source>
</evidence>
<dbReference type="PANTHER" id="PTHR33121">
    <property type="entry name" value="CYCLIC DI-GMP PHOSPHODIESTERASE PDEF"/>
    <property type="match status" value="1"/>
</dbReference>
<reference evidence="4" key="1">
    <citation type="submission" date="2022-12" db="EMBL/GenBank/DDBJ databases">
        <title>Jiella pelagia sp. nov., isolated from phosphonate enriched culture of Northwest Pacific surface seawater.</title>
        <authorList>
            <person name="Shin D.Y."/>
            <person name="Hwang C.Y."/>
        </authorList>
    </citation>
    <scope>NUCLEOTIDE SEQUENCE</scope>
    <source>
        <strain evidence="4">HL-NP1</strain>
    </source>
</reference>
<feature type="transmembrane region" description="Helical" evidence="1">
    <location>
        <begin position="71"/>
        <end position="88"/>
    </location>
</feature>